<protein>
    <submittedName>
        <fullName evidence="2">Uncharacterized protein</fullName>
    </submittedName>
</protein>
<feature type="transmembrane region" description="Helical" evidence="1">
    <location>
        <begin position="63"/>
        <end position="96"/>
    </location>
</feature>
<keyword evidence="1" id="KW-1133">Transmembrane helix</keyword>
<dbReference type="Proteomes" id="UP001497516">
    <property type="component" value="Chromosome 9"/>
</dbReference>
<sequence>MVRRGSTRTQYKKETYVAYLVVIDELLEVGVDLGTGHRVDVGSEDPDVRVVLLSHSPPYSFPMFLLFTLICGSTGLGLVGCFFTGSVSLAVSIFVVSSTISCYCCCCCCAETVSTLLLLFLNCRLPTICAVEKAM</sequence>
<keyword evidence="1" id="KW-0472">Membrane</keyword>
<evidence type="ECO:0000313" key="3">
    <source>
        <dbReference type="Proteomes" id="UP001497516"/>
    </source>
</evidence>
<organism evidence="2 3">
    <name type="scientific">Linum trigynum</name>
    <dbReference type="NCBI Taxonomy" id="586398"/>
    <lineage>
        <taxon>Eukaryota</taxon>
        <taxon>Viridiplantae</taxon>
        <taxon>Streptophyta</taxon>
        <taxon>Embryophyta</taxon>
        <taxon>Tracheophyta</taxon>
        <taxon>Spermatophyta</taxon>
        <taxon>Magnoliopsida</taxon>
        <taxon>eudicotyledons</taxon>
        <taxon>Gunneridae</taxon>
        <taxon>Pentapetalae</taxon>
        <taxon>rosids</taxon>
        <taxon>fabids</taxon>
        <taxon>Malpighiales</taxon>
        <taxon>Linaceae</taxon>
        <taxon>Linum</taxon>
    </lineage>
</organism>
<accession>A0AAV2GP19</accession>
<reference evidence="2 3" key="1">
    <citation type="submission" date="2024-04" db="EMBL/GenBank/DDBJ databases">
        <authorList>
            <person name="Fracassetti M."/>
        </authorList>
    </citation>
    <scope>NUCLEOTIDE SEQUENCE [LARGE SCALE GENOMIC DNA]</scope>
</reference>
<name>A0AAV2GP19_9ROSI</name>
<keyword evidence="3" id="KW-1185">Reference proteome</keyword>
<keyword evidence="1" id="KW-0812">Transmembrane</keyword>
<dbReference type="AlphaFoldDB" id="A0AAV2GP19"/>
<dbReference type="EMBL" id="OZ034822">
    <property type="protein sequence ID" value="CAL1412551.1"/>
    <property type="molecule type" value="Genomic_DNA"/>
</dbReference>
<gene>
    <name evidence="2" type="ORF">LTRI10_LOCUS51836</name>
</gene>
<evidence type="ECO:0000313" key="2">
    <source>
        <dbReference type="EMBL" id="CAL1412551.1"/>
    </source>
</evidence>
<proteinExistence type="predicted"/>
<evidence type="ECO:0000256" key="1">
    <source>
        <dbReference type="SAM" id="Phobius"/>
    </source>
</evidence>